<name>A0A8J7RTC4_9BACT</name>
<dbReference type="EMBL" id="JAFIDN010000011">
    <property type="protein sequence ID" value="MBP3193499.1"/>
    <property type="molecule type" value="Genomic_DNA"/>
</dbReference>
<dbReference type="SMART" id="SM00490">
    <property type="entry name" value="HELICc"/>
    <property type="match status" value="1"/>
</dbReference>
<dbReference type="PROSITE" id="PS51192">
    <property type="entry name" value="HELICASE_ATP_BIND_1"/>
    <property type="match status" value="1"/>
</dbReference>
<accession>A0A8J7RTC4</accession>
<feature type="compositionally biased region" description="Basic and acidic residues" evidence="2">
    <location>
        <begin position="950"/>
        <end position="970"/>
    </location>
</feature>
<dbReference type="AlphaFoldDB" id="A0A8J7RTC4"/>
<dbReference type="SUPFAM" id="SSF52540">
    <property type="entry name" value="P-loop containing nucleoside triphosphate hydrolases"/>
    <property type="match status" value="2"/>
</dbReference>
<evidence type="ECO:0000313" key="6">
    <source>
        <dbReference type="Proteomes" id="UP000673975"/>
    </source>
</evidence>
<dbReference type="InterPro" id="IPR027417">
    <property type="entry name" value="P-loop_NTPase"/>
</dbReference>
<evidence type="ECO:0000259" key="3">
    <source>
        <dbReference type="PROSITE" id="PS51192"/>
    </source>
</evidence>
<feature type="region of interest" description="Disordered" evidence="2">
    <location>
        <begin position="1"/>
        <end position="25"/>
    </location>
</feature>
<organism evidence="5 6">
    <name type="scientific">Natronogracilivirga saccharolytica</name>
    <dbReference type="NCBI Taxonomy" id="2812953"/>
    <lineage>
        <taxon>Bacteria</taxon>
        <taxon>Pseudomonadati</taxon>
        <taxon>Balneolota</taxon>
        <taxon>Balneolia</taxon>
        <taxon>Balneolales</taxon>
        <taxon>Cyclonatronaceae</taxon>
        <taxon>Natronogracilivirga</taxon>
    </lineage>
</organism>
<dbReference type="SMART" id="SM00487">
    <property type="entry name" value="DEXDc"/>
    <property type="match status" value="1"/>
</dbReference>
<dbReference type="InterPro" id="IPR038718">
    <property type="entry name" value="SNF2-like_sf"/>
</dbReference>
<sequence>MTKEHPSAPQGSLFDSQLPEHADYPMNRGGEEVVWNVIRRDIAESDTYLIITGYSSLAFLAEQLGSRLQARSRIEIVLGNEPVSPLQPDGLSGSPGMVNLGTGDPGTGSFGSVNHKSAGHRSDRHSSGADRYAAELRTKDGSSGLSLPDQIRQYWLQRGISVLLNGPVLRLIEKIRFELVAFLYRPNLHAKIYRGDLHAMLGSSNFTRPGMLTQGEANVRRSWGTEGYNDISDIADHFRHGATPWNDAVIELLESLLRNVSWQESLARAIAMINEGQWIEEYPNRWLRRNIASLWPTQKRSIAQALYLLERQGSVLIADPTGSGKTRMGARLLESLLNRLWSRSAWFRANYQIICPPLVIDTWNKELGYLPQSMSGPVSHGILSSSDGDKAREVLQQIRQANILLVDEAHNYLNKASTRSRSIVVNRADHVILFTATPLNRRSEDLLRLVEILGLDNLSDEAYRTYRQLMTSRDARSPEKMEQLRNYVHRFMVRRTKRELNEAIDEEPEAYRDEFGNLCRYPVHRSKIYKTGETTDDVELAGRIERLIDRLRGIIYLSRLKADKYDLFNKERQQSFLKKRLTMGPALTRYNIRNMLRSSRAALIEHLEGTDAARETFGVRDFKRNPTGDIIGRIRELRKNPPDTNLDIPLPDWISDRDRWQQACDEEVEALEEIAELARRISGSRETDKAKMVARLIEKEGMVLAYDTALITLQVIRQKLKDLGYDEQTMVVTGSSDDTRKQLKKAFALEAENRPMVALCSDALAEGINLQRASAVVFLDMPTVIRVAEQRIGRVDRLDSPHPEITVYWPDDSEAFRLKTDRQFFHRHQMVEELIGSNINLPEQMAVRGETFAEETLSTDEVIAEFEEHRQAERSWEGFEDAFTSMRNMVFGPEPLIERTLYDEAVRHGDSAGAWISVVRTNEPFVFAAVRGSESTAPWWILRTEKADMDRRTENGGKAQEEKAGAGRSEDGDDHAQEDETDAGRDSNAGRSGERDSGYKSGSSARDSDSSSDSASARGGASDRSSGSSRGRGSEIHQDIHKITEKLRKLLPESEPAEFDRNAEALMQRHMAWLYNYEQQTLPNKKRHAIEQMRYLLPKWKKMEDHGSREWHQYVHRLHDLVMHREDRRAAGNSGKSSPGVDWYELANRWLDVAQPELIRWIETERKNRKYQNIRLKNINRYLHKNPLDEDALAHVLDGLPVIEPVDRRVMSMIIGVAGSR</sequence>
<proteinExistence type="predicted"/>
<evidence type="ECO:0000259" key="4">
    <source>
        <dbReference type="PROSITE" id="PS51194"/>
    </source>
</evidence>
<dbReference type="GO" id="GO:0016787">
    <property type="term" value="F:hydrolase activity"/>
    <property type="evidence" value="ECO:0007669"/>
    <property type="project" value="UniProtKB-KW"/>
</dbReference>
<dbReference type="InterPro" id="IPR014001">
    <property type="entry name" value="Helicase_ATP-bd"/>
</dbReference>
<feature type="region of interest" description="Disordered" evidence="2">
    <location>
        <begin position="950"/>
        <end position="1040"/>
    </location>
</feature>
<feature type="domain" description="Helicase C-terminal" evidence="4">
    <location>
        <begin position="692"/>
        <end position="847"/>
    </location>
</feature>
<feature type="compositionally biased region" description="Low complexity" evidence="2">
    <location>
        <begin position="1001"/>
        <end position="1031"/>
    </location>
</feature>
<gene>
    <name evidence="5" type="ORF">NATSA_12560</name>
</gene>
<dbReference type="Proteomes" id="UP000673975">
    <property type="component" value="Unassembled WGS sequence"/>
</dbReference>
<protein>
    <recommendedName>
        <fullName evidence="7">Helicase</fullName>
    </recommendedName>
</protein>
<dbReference type="RefSeq" id="WP_210512956.1">
    <property type="nucleotide sequence ID" value="NZ_JAFIDN010000011.1"/>
</dbReference>
<keyword evidence="1" id="KW-0378">Hydrolase</keyword>
<dbReference type="PANTHER" id="PTHR45766">
    <property type="entry name" value="DNA ANNEALING HELICASE AND ENDONUCLEASE ZRANB3 FAMILY MEMBER"/>
    <property type="match status" value="1"/>
</dbReference>
<dbReference type="Gene3D" id="3.40.50.300">
    <property type="entry name" value="P-loop containing nucleotide triphosphate hydrolases"/>
    <property type="match status" value="1"/>
</dbReference>
<feature type="compositionally biased region" description="Basic and acidic residues" evidence="2">
    <location>
        <begin position="120"/>
        <end position="130"/>
    </location>
</feature>
<dbReference type="Pfam" id="PF00271">
    <property type="entry name" value="Helicase_C"/>
    <property type="match status" value="1"/>
</dbReference>
<dbReference type="Pfam" id="PF00176">
    <property type="entry name" value="SNF2-rel_dom"/>
    <property type="match status" value="1"/>
</dbReference>
<evidence type="ECO:0000256" key="2">
    <source>
        <dbReference type="SAM" id="MobiDB-lite"/>
    </source>
</evidence>
<dbReference type="PANTHER" id="PTHR45766:SF6">
    <property type="entry name" value="SWI_SNF-RELATED MATRIX-ASSOCIATED ACTIN-DEPENDENT REGULATOR OF CHROMATIN SUBFAMILY A-LIKE PROTEIN 1"/>
    <property type="match status" value="1"/>
</dbReference>
<keyword evidence="6" id="KW-1185">Reference proteome</keyword>
<comment type="caution">
    <text evidence="5">The sequence shown here is derived from an EMBL/GenBank/DDBJ whole genome shotgun (WGS) entry which is preliminary data.</text>
</comment>
<feature type="domain" description="Helicase ATP-binding" evidence="3">
    <location>
        <begin position="306"/>
        <end position="456"/>
    </location>
</feature>
<evidence type="ECO:0000313" key="5">
    <source>
        <dbReference type="EMBL" id="MBP3193499.1"/>
    </source>
</evidence>
<feature type="compositionally biased region" description="Acidic residues" evidence="2">
    <location>
        <begin position="971"/>
        <end position="981"/>
    </location>
</feature>
<evidence type="ECO:0000256" key="1">
    <source>
        <dbReference type="ARBA" id="ARBA00022801"/>
    </source>
</evidence>
<evidence type="ECO:0008006" key="7">
    <source>
        <dbReference type="Google" id="ProtNLM"/>
    </source>
</evidence>
<feature type="region of interest" description="Disordered" evidence="2">
    <location>
        <begin position="102"/>
        <end position="130"/>
    </location>
</feature>
<dbReference type="CDD" id="cd09117">
    <property type="entry name" value="PLDc_Bfil_DEXD_like"/>
    <property type="match status" value="1"/>
</dbReference>
<dbReference type="InterPro" id="IPR001650">
    <property type="entry name" value="Helicase_C-like"/>
</dbReference>
<dbReference type="PROSITE" id="PS51194">
    <property type="entry name" value="HELICASE_CTER"/>
    <property type="match status" value="1"/>
</dbReference>
<dbReference type="GO" id="GO:0005524">
    <property type="term" value="F:ATP binding"/>
    <property type="evidence" value="ECO:0007669"/>
    <property type="project" value="InterPro"/>
</dbReference>
<dbReference type="Gene3D" id="3.40.50.10810">
    <property type="entry name" value="Tandem AAA-ATPase domain"/>
    <property type="match status" value="1"/>
</dbReference>
<dbReference type="InterPro" id="IPR000330">
    <property type="entry name" value="SNF2_N"/>
</dbReference>
<reference evidence="5" key="1">
    <citation type="submission" date="2021-02" db="EMBL/GenBank/DDBJ databases">
        <title>Natronogracilivirga saccharolytica gen. nov. sp. nov. a new anaerobic, haloalkiliphilic carbohydrate-fermenting bacterium from soda lake and proposing of Cyclonatronumiaceae fam. nov. in the phylum Balneolaeota.</title>
        <authorList>
            <person name="Zhilina T.N."/>
            <person name="Sorokin D.Y."/>
            <person name="Zavarzina D.G."/>
            <person name="Toshchakov S.V."/>
            <person name="Kublanov I.V."/>
        </authorList>
    </citation>
    <scope>NUCLEOTIDE SEQUENCE</scope>
    <source>
        <strain evidence="5">Z-1702</strain>
    </source>
</reference>